<protein>
    <submittedName>
        <fullName evidence="1">Uncharacterized protein</fullName>
    </submittedName>
</protein>
<gene>
    <name evidence="1" type="ORF">HKW66_Vig0003320</name>
</gene>
<sequence>MELLDPSIDVVPLTLDTFAPISSPTPSPTTRLASSSLLDDAHAPLSQSNPTNIHLVTTQSKATIYKPQVLVACVPPSSETIFVKDMDDKAGWATQANPHKECGIG</sequence>
<comment type="caution">
    <text evidence="1">The sequence shown here is derived from an EMBL/GenBank/DDBJ whole genome shotgun (WGS) entry which is preliminary data.</text>
</comment>
<reference evidence="1 2" key="1">
    <citation type="submission" date="2020-05" db="EMBL/GenBank/DDBJ databases">
        <title>Vigna angularis (adzuki bean) Var. LongXiaoDou No. 4 denovo assembly.</title>
        <authorList>
            <person name="Xiang H."/>
        </authorList>
    </citation>
    <scope>NUCLEOTIDE SEQUENCE [LARGE SCALE GENOMIC DNA]</scope>
    <source>
        <tissue evidence="1">Leaf</tissue>
    </source>
</reference>
<accession>A0A8T0LCB3</accession>
<evidence type="ECO:0000313" key="2">
    <source>
        <dbReference type="Proteomes" id="UP000743370"/>
    </source>
</evidence>
<dbReference type="EMBL" id="JABFOF010000001">
    <property type="protein sequence ID" value="KAG2409667.1"/>
    <property type="molecule type" value="Genomic_DNA"/>
</dbReference>
<evidence type="ECO:0000313" key="1">
    <source>
        <dbReference type="EMBL" id="KAG2409667.1"/>
    </source>
</evidence>
<name>A0A8T0LCB3_PHAAN</name>
<organism evidence="1 2">
    <name type="scientific">Phaseolus angularis</name>
    <name type="common">Azuki bean</name>
    <name type="synonym">Vigna angularis</name>
    <dbReference type="NCBI Taxonomy" id="3914"/>
    <lineage>
        <taxon>Eukaryota</taxon>
        <taxon>Viridiplantae</taxon>
        <taxon>Streptophyta</taxon>
        <taxon>Embryophyta</taxon>
        <taxon>Tracheophyta</taxon>
        <taxon>Spermatophyta</taxon>
        <taxon>Magnoliopsida</taxon>
        <taxon>eudicotyledons</taxon>
        <taxon>Gunneridae</taxon>
        <taxon>Pentapetalae</taxon>
        <taxon>rosids</taxon>
        <taxon>fabids</taxon>
        <taxon>Fabales</taxon>
        <taxon>Fabaceae</taxon>
        <taxon>Papilionoideae</taxon>
        <taxon>50 kb inversion clade</taxon>
        <taxon>NPAAA clade</taxon>
        <taxon>indigoferoid/millettioid clade</taxon>
        <taxon>Phaseoleae</taxon>
        <taxon>Vigna</taxon>
    </lineage>
</organism>
<proteinExistence type="predicted"/>
<dbReference type="Proteomes" id="UP000743370">
    <property type="component" value="Unassembled WGS sequence"/>
</dbReference>
<dbReference type="AlphaFoldDB" id="A0A8T0LCB3"/>